<dbReference type="InterPro" id="IPR016181">
    <property type="entry name" value="Acyl_CoA_acyltransferase"/>
</dbReference>
<evidence type="ECO:0000259" key="1">
    <source>
        <dbReference type="PROSITE" id="PS51186"/>
    </source>
</evidence>
<dbReference type="CDD" id="cd04301">
    <property type="entry name" value="NAT_SF"/>
    <property type="match status" value="1"/>
</dbReference>
<dbReference type="InterPro" id="IPR000182">
    <property type="entry name" value="GNAT_dom"/>
</dbReference>
<dbReference type="Pfam" id="PF00583">
    <property type="entry name" value="Acetyltransf_1"/>
    <property type="match status" value="1"/>
</dbReference>
<name>A0ABS3E1Z6_9GAMM</name>
<evidence type="ECO:0000313" key="2">
    <source>
        <dbReference type="EMBL" id="MBN8429320.1"/>
    </source>
</evidence>
<dbReference type="Gene3D" id="3.40.630.30">
    <property type="match status" value="1"/>
</dbReference>
<accession>A0ABS3E1Z6</accession>
<dbReference type="SUPFAM" id="SSF55729">
    <property type="entry name" value="Acyl-CoA N-acyltransferases (Nat)"/>
    <property type="match status" value="1"/>
</dbReference>
<dbReference type="Proteomes" id="UP000664293">
    <property type="component" value="Unassembled WGS sequence"/>
</dbReference>
<comment type="caution">
    <text evidence="2">The sequence shown here is derived from an EMBL/GenBank/DDBJ whole genome shotgun (WGS) entry which is preliminary data.</text>
</comment>
<gene>
    <name evidence="2" type="ORF">JF535_00515</name>
</gene>
<dbReference type="PROSITE" id="PS51186">
    <property type="entry name" value="GNAT"/>
    <property type="match status" value="1"/>
</dbReference>
<reference evidence="2 3" key="1">
    <citation type="submission" date="2020-12" db="EMBL/GenBank/DDBJ databases">
        <title>Oil enriched cultivation method for isolating marine PHA-producing bacteria.</title>
        <authorList>
            <person name="Zheng W."/>
            <person name="Yu S."/>
            <person name="Huang Y."/>
        </authorList>
    </citation>
    <scope>NUCLEOTIDE SEQUENCE [LARGE SCALE GENOMIC DNA]</scope>
    <source>
        <strain evidence="2 3">SN0-2</strain>
    </source>
</reference>
<proteinExistence type="predicted"/>
<feature type="domain" description="N-acetyltransferase" evidence="1">
    <location>
        <begin position="16"/>
        <end position="162"/>
    </location>
</feature>
<keyword evidence="3" id="KW-1185">Reference proteome</keyword>
<protein>
    <submittedName>
        <fullName evidence="2">GNAT family N-acetyltransferase</fullName>
    </submittedName>
</protein>
<sequence>MTDPAQLNAKPCPEGLSVVEAEEKEFRFNRYLYQLVGEPWQWNDKLKESDETWQEYAERDGLRTWVAYYRGAIAGYFELERQPNDEVQIAYFGLAPRFIGRGFGGHLLSRALQEAWQWSPCQRVWVHTCTLDHEGALANYQARGMQIYRTEVDTPPSPDEPT</sequence>
<organism evidence="2 3">
    <name type="scientific">Microbulbifer salipaludis</name>
    <dbReference type="NCBI Taxonomy" id="187980"/>
    <lineage>
        <taxon>Bacteria</taxon>
        <taxon>Pseudomonadati</taxon>
        <taxon>Pseudomonadota</taxon>
        <taxon>Gammaproteobacteria</taxon>
        <taxon>Cellvibrionales</taxon>
        <taxon>Microbulbiferaceae</taxon>
        <taxon>Microbulbifer</taxon>
    </lineage>
</organism>
<dbReference type="EMBL" id="JAEKJR010000001">
    <property type="protein sequence ID" value="MBN8429320.1"/>
    <property type="molecule type" value="Genomic_DNA"/>
</dbReference>
<evidence type="ECO:0000313" key="3">
    <source>
        <dbReference type="Proteomes" id="UP000664293"/>
    </source>
</evidence>